<accession>A0A7W4K983</accession>
<evidence type="ECO:0000313" key="8">
    <source>
        <dbReference type="EMBL" id="MBB2202678.1"/>
    </source>
</evidence>
<comment type="subcellular location">
    <subcellularLocation>
        <location evidence="1">Periplasm</location>
    </subcellularLocation>
</comment>
<evidence type="ECO:0000256" key="2">
    <source>
        <dbReference type="ARBA" id="ARBA00009724"/>
    </source>
</evidence>
<sequence length="146" mass="15761">MTRPPARCLSALPSLLALLGMSLPAVAGAAEPQTSDLLLSAPYRQAYAAMVRYPDWIRRGHATSAPSTQVTMDGQTYTIGHLCKPHDCANNQLDIVFAPGGAAAWGLLHVRPDERQPFVQSWLGTPDVRIQALLNRSYTANNPDAP</sequence>
<feature type="chain" id="PRO_5031333296" evidence="7">
    <location>
        <begin position="30"/>
        <end position="146"/>
    </location>
</feature>
<evidence type="ECO:0000256" key="7">
    <source>
        <dbReference type="SAM" id="SignalP"/>
    </source>
</evidence>
<organism evidence="8 9">
    <name type="scientific">Gluconacetobacter tumulisoli</name>
    <dbReference type="NCBI Taxonomy" id="1286189"/>
    <lineage>
        <taxon>Bacteria</taxon>
        <taxon>Pseudomonadati</taxon>
        <taxon>Pseudomonadota</taxon>
        <taxon>Alphaproteobacteria</taxon>
        <taxon>Acetobacterales</taxon>
        <taxon>Acetobacteraceae</taxon>
        <taxon>Gluconacetobacter</taxon>
    </lineage>
</organism>
<evidence type="ECO:0000256" key="6">
    <source>
        <dbReference type="PIRSR" id="PIRSR009103-2"/>
    </source>
</evidence>
<dbReference type="AlphaFoldDB" id="A0A7W4K983"/>
<feature type="disulfide bond" evidence="6">
    <location>
        <begin position="83"/>
        <end position="88"/>
    </location>
</feature>
<reference evidence="8 9" key="1">
    <citation type="submission" date="2020-04" db="EMBL/GenBank/DDBJ databases">
        <title>Description of novel Gluconacetobacter.</title>
        <authorList>
            <person name="Sombolestani A."/>
        </authorList>
    </citation>
    <scope>NUCLEOTIDE SEQUENCE [LARGE SCALE GENOMIC DNA]</scope>
    <source>
        <strain evidence="8 9">LMG 27802</strain>
    </source>
</reference>
<dbReference type="GO" id="GO:0042597">
    <property type="term" value="C:periplasmic space"/>
    <property type="evidence" value="ECO:0007669"/>
    <property type="project" value="UniProtKB-SubCell"/>
</dbReference>
<dbReference type="InterPro" id="IPR036501">
    <property type="entry name" value="Inhibitor_vert_lysozyme_sf"/>
</dbReference>
<dbReference type="PIRSF" id="PIRSF009103">
    <property type="entry name" value="Ivy"/>
    <property type="match status" value="1"/>
</dbReference>
<feature type="signal peptide" evidence="7">
    <location>
        <begin position="1"/>
        <end position="29"/>
    </location>
</feature>
<keyword evidence="3 7" id="KW-0732">Signal</keyword>
<name>A0A7W4K983_9PROT</name>
<keyword evidence="9" id="KW-1185">Reference proteome</keyword>
<keyword evidence="4" id="KW-0574">Periplasm</keyword>
<feature type="site" description="Important for lysozyme inhibition" evidence="5">
    <location>
        <position position="86"/>
    </location>
</feature>
<dbReference type="SUPFAM" id="SSF89872">
    <property type="entry name" value="Inhibitor of vertebrate lysozyme, Ivy"/>
    <property type="match status" value="1"/>
</dbReference>
<dbReference type="RefSeq" id="WP_182960263.1">
    <property type="nucleotide sequence ID" value="NZ_JABEQM010000012.1"/>
</dbReference>
<dbReference type="EMBL" id="JABEQM010000012">
    <property type="protein sequence ID" value="MBB2202678.1"/>
    <property type="molecule type" value="Genomic_DNA"/>
</dbReference>
<protein>
    <submittedName>
        <fullName evidence="8">Lysozyme inhibitor</fullName>
    </submittedName>
</protein>
<dbReference type="Proteomes" id="UP000578030">
    <property type="component" value="Unassembled WGS sequence"/>
</dbReference>
<evidence type="ECO:0000256" key="4">
    <source>
        <dbReference type="ARBA" id="ARBA00022764"/>
    </source>
</evidence>
<dbReference type="Pfam" id="PF08816">
    <property type="entry name" value="Ivy"/>
    <property type="match status" value="1"/>
</dbReference>
<proteinExistence type="inferred from homology"/>
<keyword evidence="6" id="KW-1015">Disulfide bond</keyword>
<gene>
    <name evidence="8" type="ORF">HLH28_14055</name>
</gene>
<evidence type="ECO:0000256" key="5">
    <source>
        <dbReference type="PIRSR" id="PIRSR009103-1"/>
    </source>
</evidence>
<dbReference type="Gene3D" id="3.40.1420.10">
    <property type="entry name" value="Inhibitor of vertebrate lysozyme"/>
    <property type="match status" value="1"/>
</dbReference>
<evidence type="ECO:0000256" key="1">
    <source>
        <dbReference type="ARBA" id="ARBA00004418"/>
    </source>
</evidence>
<evidence type="ECO:0000256" key="3">
    <source>
        <dbReference type="ARBA" id="ARBA00022729"/>
    </source>
</evidence>
<comment type="similarity">
    <text evidence="2">Belongs to the ivy family.</text>
</comment>
<evidence type="ECO:0000313" key="9">
    <source>
        <dbReference type="Proteomes" id="UP000578030"/>
    </source>
</evidence>
<comment type="caution">
    <text evidence="8">The sequence shown here is derived from an EMBL/GenBank/DDBJ whole genome shotgun (WGS) entry which is preliminary data.</text>
</comment>
<dbReference type="InterPro" id="IPR014453">
    <property type="entry name" value="Inhibitor_vertebrate_lysozyme"/>
</dbReference>